<proteinExistence type="predicted"/>
<gene>
    <name evidence="2" type="ORF">BECKTC1821D_GA0114238_10204</name>
    <name evidence="1" type="ORF">BECKTC1821E_GA0114239_102837</name>
</gene>
<name>A0A450YRT7_9GAMM</name>
<evidence type="ECO:0000313" key="2">
    <source>
        <dbReference type="EMBL" id="VFK44270.1"/>
    </source>
</evidence>
<organism evidence="2">
    <name type="scientific">Candidatus Kentrum sp. TC</name>
    <dbReference type="NCBI Taxonomy" id="2126339"/>
    <lineage>
        <taxon>Bacteria</taxon>
        <taxon>Pseudomonadati</taxon>
        <taxon>Pseudomonadota</taxon>
        <taxon>Gammaproteobacteria</taxon>
        <taxon>Candidatus Kentrum</taxon>
    </lineage>
</organism>
<dbReference type="AlphaFoldDB" id="A0A450YRT7"/>
<accession>A0A450YRT7</accession>
<dbReference type="Pfam" id="PF08011">
    <property type="entry name" value="PDDEXK_9"/>
    <property type="match status" value="1"/>
</dbReference>
<reference evidence="2" key="1">
    <citation type="submission" date="2019-02" db="EMBL/GenBank/DDBJ databases">
        <authorList>
            <person name="Gruber-Vodicka R. H."/>
            <person name="Seah K. B. B."/>
        </authorList>
    </citation>
    <scope>NUCLEOTIDE SEQUENCE</scope>
    <source>
        <strain evidence="2">BECK_BZ123</strain>
        <strain evidence="1">BECK_BZ125</strain>
    </source>
</reference>
<dbReference type="InterPro" id="IPR012547">
    <property type="entry name" value="PDDEXK_9"/>
</dbReference>
<dbReference type="EMBL" id="CAADFS010000020">
    <property type="protein sequence ID" value="VFK44270.1"/>
    <property type="molecule type" value="Genomic_DNA"/>
</dbReference>
<protein>
    <submittedName>
        <fullName evidence="2">PD-(D/E)XK nuclease superfamily protein</fullName>
    </submittedName>
</protein>
<dbReference type="EMBL" id="CAADFT010000028">
    <property type="protein sequence ID" value="VFK43815.1"/>
    <property type="molecule type" value="Genomic_DNA"/>
</dbReference>
<sequence length="64" mass="7119">MGLYVRTEVRIATGCVGATVELDTGVWIFEFKLDGNADVALAQIREKDYPAPCVTRESPFVRSR</sequence>
<evidence type="ECO:0000313" key="1">
    <source>
        <dbReference type="EMBL" id="VFK43815.1"/>
    </source>
</evidence>